<comment type="caution">
    <text evidence="2">The sequence shown here is derived from an EMBL/GenBank/DDBJ whole genome shotgun (WGS) entry which is preliminary data.</text>
</comment>
<keyword evidence="3" id="KW-1185">Reference proteome</keyword>
<evidence type="ECO:0000256" key="1">
    <source>
        <dbReference type="SAM" id="MobiDB-lite"/>
    </source>
</evidence>
<name>A0A1C7N5U9_9FUNG</name>
<sequence length="201" mass="23091">MATLGDFGFKKGRNHQRVDSTQLENKHSVFINPVSLLSPTKTPKSEKPVQEKKTTIQHYFAPKPQLDTISDESAIVCVVRKKQSICSLWEFISSECEQQTLFQAMIPKQKKKKKRSCPMNLGRPIKRTKYQQDMSSILQQLVRLNTHPTIKPSQSSVDLLSEYQQEEEEEENMSRQVKGKMSTEASHSYVIQIAQEFLCLS</sequence>
<proteinExistence type="predicted"/>
<dbReference type="EMBL" id="LUGH01000500">
    <property type="protein sequence ID" value="OBZ84525.1"/>
    <property type="molecule type" value="Genomic_DNA"/>
</dbReference>
<evidence type="ECO:0000313" key="3">
    <source>
        <dbReference type="Proteomes" id="UP000093000"/>
    </source>
</evidence>
<protein>
    <submittedName>
        <fullName evidence="2">Uncharacterized protein</fullName>
    </submittedName>
</protein>
<accession>A0A1C7N5U9</accession>
<feature type="compositionally biased region" description="Polar residues" evidence="1">
    <location>
        <begin position="149"/>
        <end position="158"/>
    </location>
</feature>
<dbReference type="AlphaFoldDB" id="A0A1C7N5U9"/>
<dbReference type="Proteomes" id="UP000093000">
    <property type="component" value="Unassembled WGS sequence"/>
</dbReference>
<reference evidence="2 3" key="1">
    <citation type="submission" date="2016-03" db="EMBL/GenBank/DDBJ databases">
        <title>Choanephora cucurbitarum.</title>
        <authorList>
            <person name="Min B."/>
            <person name="Park H."/>
            <person name="Park J.-H."/>
            <person name="Shin H.-D."/>
            <person name="Choi I.-G."/>
        </authorList>
    </citation>
    <scope>NUCLEOTIDE SEQUENCE [LARGE SCALE GENOMIC DNA]</scope>
    <source>
        <strain evidence="2 3">KUS-F28377</strain>
    </source>
</reference>
<feature type="region of interest" description="Disordered" evidence="1">
    <location>
        <begin position="149"/>
        <end position="176"/>
    </location>
</feature>
<evidence type="ECO:0000313" key="2">
    <source>
        <dbReference type="EMBL" id="OBZ84525.1"/>
    </source>
</evidence>
<dbReference type="InParanoid" id="A0A1C7N5U9"/>
<organism evidence="2 3">
    <name type="scientific">Choanephora cucurbitarum</name>
    <dbReference type="NCBI Taxonomy" id="101091"/>
    <lineage>
        <taxon>Eukaryota</taxon>
        <taxon>Fungi</taxon>
        <taxon>Fungi incertae sedis</taxon>
        <taxon>Mucoromycota</taxon>
        <taxon>Mucoromycotina</taxon>
        <taxon>Mucoromycetes</taxon>
        <taxon>Mucorales</taxon>
        <taxon>Mucorineae</taxon>
        <taxon>Choanephoraceae</taxon>
        <taxon>Choanephoroideae</taxon>
        <taxon>Choanephora</taxon>
    </lineage>
</organism>
<dbReference type="OrthoDB" id="2239580at2759"/>
<gene>
    <name evidence="2" type="ORF">A0J61_07424</name>
</gene>